<gene>
    <name evidence="1" type="ORF">BCR44DRAFT_1432907</name>
</gene>
<reference evidence="1 2" key="1">
    <citation type="submission" date="2016-07" db="EMBL/GenBank/DDBJ databases">
        <title>Pervasive Adenine N6-methylation of Active Genes in Fungi.</title>
        <authorList>
            <consortium name="DOE Joint Genome Institute"/>
            <person name="Mondo S.J."/>
            <person name="Dannebaum R.O."/>
            <person name="Kuo R.C."/>
            <person name="Labutti K."/>
            <person name="Haridas S."/>
            <person name="Kuo A."/>
            <person name="Salamov A."/>
            <person name="Ahrendt S.R."/>
            <person name="Lipzen A."/>
            <person name="Sullivan W."/>
            <person name="Andreopoulos W.B."/>
            <person name="Clum A."/>
            <person name="Lindquist E."/>
            <person name="Daum C."/>
            <person name="Ramamoorthy G.K."/>
            <person name="Gryganskyi A."/>
            <person name="Culley D."/>
            <person name="Magnuson J.K."/>
            <person name="James T.Y."/>
            <person name="O'Malley M.A."/>
            <person name="Stajich J.E."/>
            <person name="Spatafora J.W."/>
            <person name="Visel A."/>
            <person name="Grigoriev I.V."/>
        </authorList>
    </citation>
    <scope>NUCLEOTIDE SEQUENCE [LARGE SCALE GENOMIC DNA]</scope>
    <source>
        <strain evidence="1 2">PL171</strain>
    </source>
</reference>
<sequence>MERLPSELIALVGCYCDPLSLHRLVASSKWLRAVLARSPQCWRVWPLRKVLVLSLISPGGTDPASAASNHNSLVGADAVMAAAAAAEAEAAAAAASAASTSSLAMAAFYDTLVMRYLRCLDKRPSTSLLVPSVVHSPTTGRVRLSWVSIGEILSSHVQVLDLSNTPIAFSVWDVVKTIPNIRILNLAFCYHLRLGIPSKPMSSDPEALPITAGTIVLKKLIKHCTTSDRSACTSHHRHTHARCSHAHHHPLLDDQSSPTLDSSPSLLPHLRAIRLRDTDVITSTMLSDLNHLTRLHVADVVECRTCGEIIPGAQTCRMPKCPRLVDICAACEDDSLNCDWSECESGAFLARICSACRPGLPQIPRAYNPPGYTADGSLVLDAPGICERGAWATALGQRLPIVKVPEGAFIPPGADAGDAQLGALMPVCPDRLTYFYCPRHRRVLANCPVCYAKWACNGCGLGYCWECWNWNFVKVGELCWTCRSMGVAPPSHGSSIGGASIGMANNSAFGQQLLLQQSTSSQTSSDPGSTQS</sequence>
<organism evidence="1 2">
    <name type="scientific">Catenaria anguillulae PL171</name>
    <dbReference type="NCBI Taxonomy" id="765915"/>
    <lineage>
        <taxon>Eukaryota</taxon>
        <taxon>Fungi</taxon>
        <taxon>Fungi incertae sedis</taxon>
        <taxon>Blastocladiomycota</taxon>
        <taxon>Blastocladiomycetes</taxon>
        <taxon>Blastocladiales</taxon>
        <taxon>Catenariaceae</taxon>
        <taxon>Catenaria</taxon>
    </lineage>
</organism>
<proteinExistence type="predicted"/>
<dbReference type="AlphaFoldDB" id="A0A1Y2HNL8"/>
<dbReference type="SUPFAM" id="SSF52047">
    <property type="entry name" value="RNI-like"/>
    <property type="match status" value="1"/>
</dbReference>
<dbReference type="EMBL" id="MCFL01000018">
    <property type="protein sequence ID" value="ORZ36160.1"/>
    <property type="molecule type" value="Genomic_DNA"/>
</dbReference>
<accession>A0A1Y2HNL8</accession>
<comment type="caution">
    <text evidence="1">The sequence shown here is derived from an EMBL/GenBank/DDBJ whole genome shotgun (WGS) entry which is preliminary data.</text>
</comment>
<dbReference type="OrthoDB" id="10563039at2759"/>
<protein>
    <recommendedName>
        <fullName evidence="3">F-box domain-containing protein</fullName>
    </recommendedName>
</protein>
<name>A0A1Y2HNL8_9FUNG</name>
<evidence type="ECO:0000313" key="2">
    <source>
        <dbReference type="Proteomes" id="UP000193411"/>
    </source>
</evidence>
<keyword evidence="2" id="KW-1185">Reference proteome</keyword>
<evidence type="ECO:0000313" key="1">
    <source>
        <dbReference type="EMBL" id="ORZ36160.1"/>
    </source>
</evidence>
<dbReference type="Proteomes" id="UP000193411">
    <property type="component" value="Unassembled WGS sequence"/>
</dbReference>
<dbReference type="InterPro" id="IPR032675">
    <property type="entry name" value="LRR_dom_sf"/>
</dbReference>
<evidence type="ECO:0008006" key="3">
    <source>
        <dbReference type="Google" id="ProtNLM"/>
    </source>
</evidence>
<dbReference type="Gene3D" id="3.80.10.10">
    <property type="entry name" value="Ribonuclease Inhibitor"/>
    <property type="match status" value="1"/>
</dbReference>